<keyword evidence="4" id="KW-0133">Cell shape</keyword>
<keyword evidence="5" id="KW-0573">Peptidoglycan synthesis</keyword>
<dbReference type="InterPro" id="IPR051050">
    <property type="entry name" value="Lipid_II_flippase_MurJ/MviN"/>
</dbReference>
<keyword evidence="6 9" id="KW-1133">Transmembrane helix</keyword>
<organism evidence="10 11">
    <name type="scientific">Populibacterium corticicola</name>
    <dbReference type="NCBI Taxonomy" id="1812826"/>
    <lineage>
        <taxon>Bacteria</taxon>
        <taxon>Bacillati</taxon>
        <taxon>Actinomycetota</taxon>
        <taxon>Actinomycetes</taxon>
        <taxon>Micrococcales</taxon>
        <taxon>Jonesiaceae</taxon>
        <taxon>Populibacterium</taxon>
    </lineage>
</organism>
<evidence type="ECO:0000256" key="2">
    <source>
        <dbReference type="ARBA" id="ARBA00022475"/>
    </source>
</evidence>
<dbReference type="Pfam" id="PF03023">
    <property type="entry name" value="MurJ"/>
    <property type="match status" value="1"/>
</dbReference>
<name>A0ABW5XB70_9MICO</name>
<dbReference type="RefSeq" id="WP_377465200.1">
    <property type="nucleotide sequence ID" value="NZ_JBHUOP010000001.1"/>
</dbReference>
<feature type="transmembrane region" description="Helical" evidence="9">
    <location>
        <begin position="206"/>
        <end position="226"/>
    </location>
</feature>
<comment type="caution">
    <text evidence="10">The sequence shown here is derived from an EMBL/GenBank/DDBJ whole genome shotgun (WGS) entry which is preliminary data.</text>
</comment>
<dbReference type="PRINTS" id="PR01806">
    <property type="entry name" value="VIRFACTRMVIN"/>
</dbReference>
<evidence type="ECO:0000256" key="6">
    <source>
        <dbReference type="ARBA" id="ARBA00022989"/>
    </source>
</evidence>
<dbReference type="InterPro" id="IPR004268">
    <property type="entry name" value="MurJ"/>
</dbReference>
<feature type="transmembrane region" description="Helical" evidence="9">
    <location>
        <begin position="247"/>
        <end position="269"/>
    </location>
</feature>
<evidence type="ECO:0000313" key="10">
    <source>
        <dbReference type="EMBL" id="MFD2839691.1"/>
    </source>
</evidence>
<feature type="transmembrane region" description="Helical" evidence="9">
    <location>
        <begin position="426"/>
        <end position="450"/>
    </location>
</feature>
<feature type="transmembrane region" description="Helical" evidence="9">
    <location>
        <begin position="12"/>
        <end position="32"/>
    </location>
</feature>
<dbReference type="PANTHER" id="PTHR47019">
    <property type="entry name" value="LIPID II FLIPPASE MURJ"/>
    <property type="match status" value="1"/>
</dbReference>
<feature type="transmembrane region" description="Helical" evidence="9">
    <location>
        <begin position="494"/>
        <end position="519"/>
    </location>
</feature>
<dbReference type="PANTHER" id="PTHR47019:SF1">
    <property type="entry name" value="LIPID II FLIPPASE MURJ"/>
    <property type="match status" value="1"/>
</dbReference>
<evidence type="ECO:0000256" key="9">
    <source>
        <dbReference type="SAM" id="Phobius"/>
    </source>
</evidence>
<feature type="transmembrane region" description="Helical" evidence="9">
    <location>
        <begin position="370"/>
        <end position="391"/>
    </location>
</feature>
<proteinExistence type="predicted"/>
<evidence type="ECO:0000256" key="8">
    <source>
        <dbReference type="SAM" id="MobiDB-lite"/>
    </source>
</evidence>
<evidence type="ECO:0000256" key="3">
    <source>
        <dbReference type="ARBA" id="ARBA00022692"/>
    </source>
</evidence>
<evidence type="ECO:0000256" key="5">
    <source>
        <dbReference type="ARBA" id="ARBA00022984"/>
    </source>
</evidence>
<feature type="transmembrane region" description="Helical" evidence="9">
    <location>
        <begin position="398"/>
        <end position="420"/>
    </location>
</feature>
<feature type="transmembrane region" description="Helical" evidence="9">
    <location>
        <begin position="164"/>
        <end position="186"/>
    </location>
</feature>
<evidence type="ECO:0000256" key="7">
    <source>
        <dbReference type="ARBA" id="ARBA00023136"/>
    </source>
</evidence>
<accession>A0ABW5XB70</accession>
<comment type="subcellular location">
    <subcellularLocation>
        <location evidence="1">Cell membrane</location>
        <topology evidence="1">Multi-pass membrane protein</topology>
    </subcellularLocation>
</comment>
<reference evidence="11" key="1">
    <citation type="journal article" date="2019" name="Int. J. Syst. Evol. Microbiol.">
        <title>The Global Catalogue of Microorganisms (GCM) 10K type strain sequencing project: providing services to taxonomists for standard genome sequencing and annotation.</title>
        <authorList>
            <consortium name="The Broad Institute Genomics Platform"/>
            <consortium name="The Broad Institute Genome Sequencing Center for Infectious Disease"/>
            <person name="Wu L."/>
            <person name="Ma J."/>
        </authorList>
    </citation>
    <scope>NUCLEOTIDE SEQUENCE [LARGE SCALE GENOMIC DNA]</scope>
    <source>
        <strain evidence="11">KCTC 33576</strain>
    </source>
</reference>
<sequence>MNTRFSARVQSLAGAAILISVVTLLSRLLGFARSIAQATWVGTGGVAEPYAIANQLPNVLFEVAAGGALAGAVIPLLAGALSRDSKVDLSRISSALLTWTLAVLVPIALVVFLFASPIVSAMAHMRTEELHTTAVFFLRVFALQIPLYGVGILFGGILQAHKRFLWPALAPLFSSLTVIVTYFVFGLLADGNQSDVSQLTVQALQVLAWGTTAGVAAMALTMVGPVRSLGLKFRLSFRFPHGQGTRARALAFAGVGALVAQQFTMLVVMRMASHYGQPETFNLFQYSQAVYVLPYAVLVVPIATSAFPRIAEFASRKMHADFARMVSSTTRTIIALAALSSAILIAAAEPLEAFFATFTRGSVDFMAETIASAAPGLVGYALILQLSRVLYSVDRGRAAVGFTAAGWFVAALFSVILPIVVGRPQWTVALLGAAQAIGMSVAGIGLLYAVRSCCGPQPVAGVLRTSLTTISAAGLAGAAGYLVAYAVLPAGASLLVSIAVGVLAACVAIIVFATLTYVLDRATVRSALASLRRRGNSAKANEVPSPEPQPTQPPASSHTPQGH</sequence>
<keyword evidence="3 9" id="KW-0812">Transmembrane</keyword>
<feature type="transmembrane region" description="Helical" evidence="9">
    <location>
        <begin position="136"/>
        <end position="157"/>
    </location>
</feature>
<evidence type="ECO:0000256" key="1">
    <source>
        <dbReference type="ARBA" id="ARBA00004651"/>
    </source>
</evidence>
<gene>
    <name evidence="10" type="primary">murJ</name>
    <name evidence="10" type="ORF">ACFSYH_03805</name>
</gene>
<feature type="transmembrane region" description="Helical" evidence="9">
    <location>
        <begin position="289"/>
        <end position="311"/>
    </location>
</feature>
<evidence type="ECO:0000256" key="4">
    <source>
        <dbReference type="ARBA" id="ARBA00022960"/>
    </source>
</evidence>
<dbReference type="Proteomes" id="UP001597391">
    <property type="component" value="Unassembled WGS sequence"/>
</dbReference>
<protein>
    <submittedName>
        <fullName evidence="10">Murein biosynthesis integral membrane protein MurJ</fullName>
    </submittedName>
</protein>
<feature type="region of interest" description="Disordered" evidence="8">
    <location>
        <begin position="534"/>
        <end position="563"/>
    </location>
</feature>
<feature type="transmembrane region" description="Helical" evidence="9">
    <location>
        <begin position="462"/>
        <end position="488"/>
    </location>
</feature>
<keyword evidence="2" id="KW-1003">Cell membrane</keyword>
<feature type="transmembrane region" description="Helical" evidence="9">
    <location>
        <begin position="59"/>
        <end position="82"/>
    </location>
</feature>
<evidence type="ECO:0000313" key="11">
    <source>
        <dbReference type="Proteomes" id="UP001597391"/>
    </source>
</evidence>
<keyword evidence="7 9" id="KW-0472">Membrane</keyword>
<dbReference type="EMBL" id="JBHUOP010000001">
    <property type="protein sequence ID" value="MFD2839691.1"/>
    <property type="molecule type" value="Genomic_DNA"/>
</dbReference>
<keyword evidence="11" id="KW-1185">Reference proteome</keyword>
<feature type="transmembrane region" description="Helical" evidence="9">
    <location>
        <begin position="332"/>
        <end position="358"/>
    </location>
</feature>
<feature type="transmembrane region" description="Helical" evidence="9">
    <location>
        <begin position="94"/>
        <end position="116"/>
    </location>
</feature>